<dbReference type="KEGG" id="cdet:87950127"/>
<evidence type="ECO:0000313" key="2">
    <source>
        <dbReference type="Proteomes" id="UP001322277"/>
    </source>
</evidence>
<reference evidence="2" key="1">
    <citation type="journal article" date="2023" name="bioRxiv">
        <title>Complete genome of the Medicago anthracnose fungus, Colletotrichum destructivum, reveals a mini-chromosome-like region within a core chromosome.</title>
        <authorList>
            <person name="Lapalu N."/>
            <person name="Simon A."/>
            <person name="Lu A."/>
            <person name="Plaumann P.-L."/>
            <person name="Amselem J."/>
            <person name="Pigne S."/>
            <person name="Auger A."/>
            <person name="Koch C."/>
            <person name="Dallery J.-F."/>
            <person name="O'Connell R.J."/>
        </authorList>
    </citation>
    <scope>NUCLEOTIDE SEQUENCE [LARGE SCALE GENOMIC DNA]</scope>
    <source>
        <strain evidence="2">CBS 520.97</strain>
    </source>
</reference>
<dbReference type="GeneID" id="87950127"/>
<dbReference type="RefSeq" id="XP_062785834.1">
    <property type="nucleotide sequence ID" value="XM_062929783.1"/>
</dbReference>
<gene>
    <name evidence="1" type="ORF">CDEST_13627</name>
</gene>
<dbReference type="Proteomes" id="UP001322277">
    <property type="component" value="Chromosome 9"/>
</dbReference>
<sequence length="161" mass="17520">MTFDDERSWHCREEKGDLNGQATDLIKSKACSMKRPGAGLIETEGPYTCKARCGSQRVSRTGKSLSRCVMRTNVNTYHDPTCHPAYVSQDTATSVVTRGSTGEQRPDTPSQSTPHRRIETLWGSIPGILPPGPHAATGEIVDSESPAILPAANFGQDFRMT</sequence>
<dbReference type="AlphaFoldDB" id="A0AAX4IZL8"/>
<name>A0AAX4IZL8_9PEZI</name>
<evidence type="ECO:0000313" key="1">
    <source>
        <dbReference type="EMBL" id="WQF88613.1"/>
    </source>
</evidence>
<dbReference type="EMBL" id="CP137313">
    <property type="protein sequence ID" value="WQF88613.1"/>
    <property type="molecule type" value="Genomic_DNA"/>
</dbReference>
<keyword evidence="2" id="KW-1185">Reference proteome</keyword>
<proteinExistence type="predicted"/>
<accession>A0AAX4IZL8</accession>
<protein>
    <submittedName>
        <fullName evidence="1">Uncharacterized protein</fullName>
    </submittedName>
</protein>
<organism evidence="1 2">
    <name type="scientific">Colletotrichum destructivum</name>
    <dbReference type="NCBI Taxonomy" id="34406"/>
    <lineage>
        <taxon>Eukaryota</taxon>
        <taxon>Fungi</taxon>
        <taxon>Dikarya</taxon>
        <taxon>Ascomycota</taxon>
        <taxon>Pezizomycotina</taxon>
        <taxon>Sordariomycetes</taxon>
        <taxon>Hypocreomycetidae</taxon>
        <taxon>Glomerellales</taxon>
        <taxon>Glomerellaceae</taxon>
        <taxon>Colletotrichum</taxon>
        <taxon>Colletotrichum destructivum species complex</taxon>
    </lineage>
</organism>